<proteinExistence type="predicted"/>
<dbReference type="InParanoid" id="B8MF35"/>
<dbReference type="VEuPathDB" id="FungiDB:TSTA_012430"/>
<dbReference type="EMBL" id="EQ962656">
    <property type="protein sequence ID" value="EED16134.1"/>
    <property type="molecule type" value="Genomic_DNA"/>
</dbReference>
<evidence type="ECO:0000313" key="2">
    <source>
        <dbReference type="Proteomes" id="UP000001745"/>
    </source>
</evidence>
<dbReference type="STRING" id="441959.B8MF35"/>
<organism evidence="1 2">
    <name type="scientific">Talaromyces stipitatus (strain ATCC 10500 / CBS 375.48 / QM 6759 / NRRL 1006)</name>
    <name type="common">Penicillium stipitatum</name>
    <dbReference type="NCBI Taxonomy" id="441959"/>
    <lineage>
        <taxon>Eukaryota</taxon>
        <taxon>Fungi</taxon>
        <taxon>Dikarya</taxon>
        <taxon>Ascomycota</taxon>
        <taxon>Pezizomycotina</taxon>
        <taxon>Eurotiomycetes</taxon>
        <taxon>Eurotiomycetidae</taxon>
        <taxon>Eurotiales</taxon>
        <taxon>Trichocomaceae</taxon>
        <taxon>Talaromyces</taxon>
        <taxon>Talaromyces sect. Talaromyces</taxon>
    </lineage>
</organism>
<sequence length="254" mass="28445">MHEKFVRADAHAFKEKQITESVISMIEGDNGDARCIAGGIPFRNLNHLIDGTLVLGNPDRYYGARPEQLNRRIRSELEDQIVLSTQHDLPIAPNFFLAAKGPDGSASVAKRQASYDGALGARRMHSLQEYGKDEPEFDNNAYTISSIYHDGTLKMFTNNPRTFQEGATWYQNGRDWAKEQRDEAIRRANEKVTQNDIRSSAVNTSFSTVCEISSTESIASITEQSYFSFSGTNTIETHSLQSTRSLSPKPSQEE</sequence>
<dbReference type="HOGENOM" id="CLU_023878_0_2_1"/>
<dbReference type="GeneID" id="8104091"/>
<keyword evidence="2" id="KW-1185">Reference proteome</keyword>
<accession>B8MF35</accession>
<dbReference type="Proteomes" id="UP000001745">
    <property type="component" value="Unassembled WGS sequence"/>
</dbReference>
<dbReference type="AlphaFoldDB" id="B8MF35"/>
<dbReference type="OrthoDB" id="4503105at2759"/>
<dbReference type="OMA" id="REGACAY"/>
<protein>
    <submittedName>
        <fullName evidence="1">Uncharacterized protein</fullName>
    </submittedName>
</protein>
<evidence type="ECO:0000313" key="1">
    <source>
        <dbReference type="EMBL" id="EED16134.1"/>
    </source>
</evidence>
<dbReference type="RefSeq" id="XP_002483368.1">
    <property type="nucleotide sequence ID" value="XM_002483323.1"/>
</dbReference>
<dbReference type="PhylomeDB" id="B8MF35"/>
<name>B8MF35_TALSN</name>
<reference evidence="2" key="1">
    <citation type="journal article" date="2015" name="Genome Announc.">
        <title>Genome sequence of the AIDS-associated pathogen Penicillium marneffei (ATCC18224) and its near taxonomic relative Talaromyces stipitatus (ATCC10500).</title>
        <authorList>
            <person name="Nierman W.C."/>
            <person name="Fedorova-Abrams N.D."/>
            <person name="Andrianopoulos A."/>
        </authorList>
    </citation>
    <scope>NUCLEOTIDE SEQUENCE [LARGE SCALE GENOMIC DNA]</scope>
    <source>
        <strain evidence="2">ATCC 10500 / CBS 375.48 / QM 6759 / NRRL 1006</strain>
    </source>
</reference>
<gene>
    <name evidence="1" type="ORF">TSTA_012430</name>
</gene>
<dbReference type="eggNOG" id="ENOG502SJYB">
    <property type="taxonomic scope" value="Eukaryota"/>
</dbReference>